<accession>A0ABD5QYI5</accession>
<comment type="caution">
    <text evidence="1">The sequence shown here is derived from an EMBL/GenBank/DDBJ whole genome shotgun (WGS) entry which is preliminary data.</text>
</comment>
<gene>
    <name evidence="1" type="ORF">ACFPM1_02990</name>
</gene>
<protein>
    <submittedName>
        <fullName evidence="1">Uncharacterized protein</fullName>
    </submittedName>
</protein>
<dbReference type="RefSeq" id="WP_256412378.1">
    <property type="nucleotide sequence ID" value="NZ_JANHDM010000009.1"/>
</dbReference>
<sequence>MIQQIAPVRGDILCAIERASTAHVRRAQAHGGTVRARERVLDWEPVGDGVRVRTDRGTYAGDHLVVSSETWARKLLEFLSGKLRPDAFKVPSRVTVLDRSLRSVTVREWNIDSPR</sequence>
<dbReference type="EMBL" id="JBHSKY010000003">
    <property type="protein sequence ID" value="MFC5277739.1"/>
    <property type="molecule type" value="Genomic_DNA"/>
</dbReference>
<dbReference type="Gene3D" id="3.50.50.60">
    <property type="entry name" value="FAD/NAD(P)-binding domain"/>
    <property type="match status" value="1"/>
</dbReference>
<dbReference type="InterPro" id="IPR036188">
    <property type="entry name" value="FAD/NAD-bd_sf"/>
</dbReference>
<reference evidence="1 2" key="1">
    <citation type="journal article" date="2019" name="Int. J. Syst. Evol. Microbiol.">
        <title>The Global Catalogue of Microorganisms (GCM) 10K type strain sequencing project: providing services to taxonomists for standard genome sequencing and annotation.</title>
        <authorList>
            <consortium name="The Broad Institute Genomics Platform"/>
            <consortium name="The Broad Institute Genome Sequencing Center for Infectious Disease"/>
            <person name="Wu L."/>
            <person name="Ma J."/>
        </authorList>
    </citation>
    <scope>NUCLEOTIDE SEQUENCE [LARGE SCALE GENOMIC DNA]</scope>
    <source>
        <strain evidence="1 2">CGMCC 1.12124</strain>
    </source>
</reference>
<dbReference type="SUPFAM" id="SSF51905">
    <property type="entry name" value="FAD/NAD(P)-binding domain"/>
    <property type="match status" value="1"/>
</dbReference>
<keyword evidence="2" id="KW-1185">Reference proteome</keyword>
<evidence type="ECO:0000313" key="1">
    <source>
        <dbReference type="EMBL" id="MFC5277739.1"/>
    </source>
</evidence>
<dbReference type="AlphaFoldDB" id="A0ABD5QYI5"/>
<organism evidence="1 2">
    <name type="scientific">Halorubrum rubrum</name>
    <dbReference type="NCBI Taxonomy" id="1126240"/>
    <lineage>
        <taxon>Archaea</taxon>
        <taxon>Methanobacteriati</taxon>
        <taxon>Methanobacteriota</taxon>
        <taxon>Stenosarchaea group</taxon>
        <taxon>Halobacteria</taxon>
        <taxon>Halobacteriales</taxon>
        <taxon>Haloferacaceae</taxon>
        <taxon>Halorubrum</taxon>
    </lineage>
</organism>
<dbReference type="Proteomes" id="UP001596118">
    <property type="component" value="Unassembled WGS sequence"/>
</dbReference>
<name>A0ABD5QYI5_9EURY</name>
<evidence type="ECO:0000313" key="2">
    <source>
        <dbReference type="Proteomes" id="UP001596118"/>
    </source>
</evidence>
<proteinExistence type="predicted"/>